<evidence type="ECO:0000256" key="1">
    <source>
        <dbReference type="SAM" id="SignalP"/>
    </source>
</evidence>
<feature type="signal peptide" evidence="1">
    <location>
        <begin position="1"/>
        <end position="19"/>
    </location>
</feature>
<dbReference type="EMBL" id="JBJHQH010000003">
    <property type="protein sequence ID" value="MFK9090898.1"/>
    <property type="molecule type" value="Genomic_DNA"/>
</dbReference>
<gene>
    <name evidence="2" type="ORF">ACJEBI_05310</name>
</gene>
<reference evidence="2 3" key="1">
    <citation type="submission" date="2024-11" db="EMBL/GenBank/DDBJ databases">
        <authorList>
            <person name="Lucas J.A."/>
        </authorList>
    </citation>
    <scope>NUCLEOTIDE SEQUENCE [LARGE SCALE GENOMIC DNA]</scope>
    <source>
        <strain evidence="2 3">Z 5.4</strain>
    </source>
</reference>
<keyword evidence="3" id="KW-1185">Reference proteome</keyword>
<dbReference type="PROSITE" id="PS51257">
    <property type="entry name" value="PROKAR_LIPOPROTEIN"/>
    <property type="match status" value="1"/>
</dbReference>
<comment type="caution">
    <text evidence="2">The sequence shown here is derived from an EMBL/GenBank/DDBJ whole genome shotgun (WGS) entry which is preliminary data.</text>
</comment>
<dbReference type="Proteomes" id="UP001623041">
    <property type="component" value="Unassembled WGS sequence"/>
</dbReference>
<name>A0ABW8RBS1_9BACI</name>
<keyword evidence="1" id="KW-0732">Signal</keyword>
<organism evidence="2 3">
    <name type="scientific">Bacillus salipaludis</name>
    <dbReference type="NCBI Taxonomy" id="2547811"/>
    <lineage>
        <taxon>Bacteria</taxon>
        <taxon>Bacillati</taxon>
        <taxon>Bacillota</taxon>
        <taxon>Bacilli</taxon>
        <taxon>Bacillales</taxon>
        <taxon>Bacillaceae</taxon>
        <taxon>Bacillus</taxon>
    </lineage>
</organism>
<evidence type="ECO:0008006" key="4">
    <source>
        <dbReference type="Google" id="ProtNLM"/>
    </source>
</evidence>
<evidence type="ECO:0000313" key="2">
    <source>
        <dbReference type="EMBL" id="MFK9090898.1"/>
    </source>
</evidence>
<proteinExistence type="predicted"/>
<sequence length="60" mass="6797">MKKLLLVLLTSLLGTVLFGCNFPEDAQNHSEKNALENSARQQQKFIIRDSWKSNKKSGGY</sequence>
<evidence type="ECO:0000313" key="3">
    <source>
        <dbReference type="Proteomes" id="UP001623041"/>
    </source>
</evidence>
<feature type="chain" id="PRO_5047346194" description="Lipoprotein" evidence="1">
    <location>
        <begin position="20"/>
        <end position="60"/>
    </location>
</feature>
<protein>
    <recommendedName>
        <fullName evidence="4">Lipoprotein</fullName>
    </recommendedName>
</protein>
<accession>A0ABW8RBS1</accession>
<dbReference type="RefSeq" id="WP_406579585.1">
    <property type="nucleotide sequence ID" value="NZ_JBJHQH010000003.1"/>
</dbReference>